<proteinExistence type="inferred from homology"/>
<reference evidence="3 4" key="1">
    <citation type="submission" date="2018-06" db="EMBL/GenBank/DDBJ databases">
        <title>Whole Genome Sequence of an efficient microsymbiont, Rhizobium tropici.</title>
        <authorList>
            <person name="Srinivasan R."/>
            <person name="Singh H.V."/>
            <person name="Srivastava R."/>
            <person name="Kumari B."/>
            <person name="Radhakrishna A."/>
        </authorList>
    </citation>
    <scope>NUCLEOTIDE SEQUENCE [LARGE SCALE GENOMIC DNA]</scope>
    <source>
        <strain evidence="3 4">IGFRI Rhizo-19</strain>
    </source>
</reference>
<dbReference type="RefSeq" id="WP_069613520.1">
    <property type="nucleotide sequence ID" value="NZ_QMKK01000042.1"/>
</dbReference>
<dbReference type="EMBL" id="QMKK01000042">
    <property type="protein sequence ID" value="RAX40436.1"/>
    <property type="molecule type" value="Genomic_DNA"/>
</dbReference>
<name>A0A329YAF7_RHITR</name>
<dbReference type="Pfam" id="PF03795">
    <property type="entry name" value="YCII"/>
    <property type="match status" value="1"/>
</dbReference>
<comment type="caution">
    <text evidence="3">The sequence shown here is derived from an EMBL/GenBank/DDBJ whole genome shotgun (WGS) entry which is preliminary data.</text>
</comment>
<dbReference type="Gene3D" id="3.30.70.1060">
    <property type="entry name" value="Dimeric alpha+beta barrel"/>
    <property type="match status" value="1"/>
</dbReference>
<sequence>MLAVRVAISNPDKADARELHLEDHKRHLRSGGIRVVQSGPILDGAGKGSGGVVIAEVASLDDMRRFSSEDPFVRHGVYSTVSIYEWRPTIGGNA</sequence>
<evidence type="ECO:0000313" key="3">
    <source>
        <dbReference type="EMBL" id="RAX40436.1"/>
    </source>
</evidence>
<dbReference type="InterPro" id="IPR011008">
    <property type="entry name" value="Dimeric_a/b-barrel"/>
</dbReference>
<organism evidence="3 4">
    <name type="scientific">Rhizobium tropici</name>
    <dbReference type="NCBI Taxonomy" id="398"/>
    <lineage>
        <taxon>Bacteria</taxon>
        <taxon>Pseudomonadati</taxon>
        <taxon>Pseudomonadota</taxon>
        <taxon>Alphaproteobacteria</taxon>
        <taxon>Hyphomicrobiales</taxon>
        <taxon>Rhizobiaceae</taxon>
        <taxon>Rhizobium/Agrobacterium group</taxon>
        <taxon>Rhizobium</taxon>
    </lineage>
</organism>
<accession>A0A329YAF7</accession>
<dbReference type="SUPFAM" id="SSF54909">
    <property type="entry name" value="Dimeric alpha+beta barrel"/>
    <property type="match status" value="1"/>
</dbReference>
<feature type="domain" description="YCII-related" evidence="2">
    <location>
        <begin position="1"/>
        <end position="87"/>
    </location>
</feature>
<comment type="similarity">
    <text evidence="1">Belongs to the YciI family.</text>
</comment>
<gene>
    <name evidence="3" type="ORF">DQ393_17675</name>
</gene>
<dbReference type="OrthoDB" id="8392718at2"/>
<evidence type="ECO:0000259" key="2">
    <source>
        <dbReference type="Pfam" id="PF03795"/>
    </source>
</evidence>
<dbReference type="AlphaFoldDB" id="A0A329YAF7"/>
<protein>
    <submittedName>
        <fullName evidence="3">YciI family protein</fullName>
    </submittedName>
</protein>
<dbReference type="InterPro" id="IPR005545">
    <property type="entry name" value="YCII"/>
</dbReference>
<dbReference type="Proteomes" id="UP000251205">
    <property type="component" value="Unassembled WGS sequence"/>
</dbReference>
<evidence type="ECO:0000313" key="4">
    <source>
        <dbReference type="Proteomes" id="UP000251205"/>
    </source>
</evidence>
<evidence type="ECO:0000256" key="1">
    <source>
        <dbReference type="ARBA" id="ARBA00007689"/>
    </source>
</evidence>